<proteinExistence type="predicted"/>
<accession>A0A1H9PTM2</accession>
<protein>
    <submittedName>
        <fullName evidence="1">Uncharacterized protein</fullName>
    </submittedName>
</protein>
<sequence length="147" mass="17604">MAENYTEADIFLVIYDTLDTKQHSLFCIIKNDKAYHTKLITKQLQEMKAIKIHEMNFWYEGHIRNKPIYLEEYVPYQGAVALQVEGSEDLLQIEEVLLFDVTFSNEHDFVFRRKIIFPKNIKLQLIEEEIREMYWQVKEIQTISLAV</sequence>
<name>A0A1H9PTM2_9LACT</name>
<organism evidence="1 2">
    <name type="scientific">Isobaculum melis</name>
    <dbReference type="NCBI Taxonomy" id="142588"/>
    <lineage>
        <taxon>Bacteria</taxon>
        <taxon>Bacillati</taxon>
        <taxon>Bacillota</taxon>
        <taxon>Bacilli</taxon>
        <taxon>Lactobacillales</taxon>
        <taxon>Carnobacteriaceae</taxon>
        <taxon>Isobaculum</taxon>
    </lineage>
</organism>
<evidence type="ECO:0000313" key="2">
    <source>
        <dbReference type="Proteomes" id="UP000198948"/>
    </source>
</evidence>
<dbReference type="AlphaFoldDB" id="A0A1H9PTM2"/>
<gene>
    <name evidence="1" type="ORF">SAMN04488559_101130</name>
</gene>
<dbReference type="RefSeq" id="WP_092649286.1">
    <property type="nucleotide sequence ID" value="NZ_FOHA01000001.1"/>
</dbReference>
<reference evidence="1 2" key="1">
    <citation type="submission" date="2016-10" db="EMBL/GenBank/DDBJ databases">
        <authorList>
            <person name="de Groot N.N."/>
        </authorList>
    </citation>
    <scope>NUCLEOTIDE SEQUENCE [LARGE SCALE GENOMIC DNA]</scope>
    <source>
        <strain evidence="1 2">DSM 13760</strain>
    </source>
</reference>
<keyword evidence="2" id="KW-1185">Reference proteome</keyword>
<dbReference type="EMBL" id="FOHA01000001">
    <property type="protein sequence ID" value="SER51567.1"/>
    <property type="molecule type" value="Genomic_DNA"/>
</dbReference>
<dbReference type="Proteomes" id="UP000198948">
    <property type="component" value="Unassembled WGS sequence"/>
</dbReference>
<evidence type="ECO:0000313" key="1">
    <source>
        <dbReference type="EMBL" id="SER51567.1"/>
    </source>
</evidence>